<keyword evidence="6" id="KW-0808">Transferase</keyword>
<dbReference type="Gene3D" id="3.20.20.70">
    <property type="entry name" value="Aldolase class I"/>
    <property type="match status" value="1"/>
</dbReference>
<dbReference type="eggNOG" id="COG0722">
    <property type="taxonomic scope" value="Bacteria"/>
</dbReference>
<dbReference type="FunFam" id="3.20.20.70:FF:000005">
    <property type="entry name" value="Phospho-2-dehydro-3-deoxyheptonate aldolase"/>
    <property type="match status" value="1"/>
</dbReference>
<comment type="function">
    <text evidence="1">Stereospecific condensation of phosphoenolpyruvate (PEP) and D-erythrose-4-phosphate (E4P) giving rise to 3-deoxy-D-arabino-heptulosonate-7-phosphate (DAHP).</text>
</comment>
<keyword evidence="7" id="KW-0057">Aromatic amino acid biosynthesis</keyword>
<feature type="region of interest" description="Disordered" evidence="12">
    <location>
        <begin position="1"/>
        <end position="21"/>
    </location>
</feature>
<evidence type="ECO:0000259" key="13">
    <source>
        <dbReference type="Pfam" id="PF00793"/>
    </source>
</evidence>
<dbReference type="Proteomes" id="UP000017048">
    <property type="component" value="Unassembled WGS sequence"/>
</dbReference>
<evidence type="ECO:0000256" key="11">
    <source>
        <dbReference type="ARBA" id="ARBA00047508"/>
    </source>
</evidence>
<evidence type="ECO:0000256" key="3">
    <source>
        <dbReference type="ARBA" id="ARBA00007985"/>
    </source>
</evidence>
<dbReference type="STRING" id="1824.SAMN05444423_103537"/>
<dbReference type="SUPFAM" id="SSF51569">
    <property type="entry name" value="Aldolase"/>
    <property type="match status" value="1"/>
</dbReference>
<evidence type="ECO:0000256" key="6">
    <source>
        <dbReference type="ARBA" id="ARBA00022679"/>
    </source>
</evidence>
<evidence type="ECO:0000256" key="12">
    <source>
        <dbReference type="SAM" id="MobiDB-lite"/>
    </source>
</evidence>
<evidence type="ECO:0000313" key="14">
    <source>
        <dbReference type="EMBL" id="GAD82903.1"/>
    </source>
</evidence>
<keyword evidence="15" id="KW-1185">Reference proteome</keyword>
<dbReference type="GO" id="GO:0003849">
    <property type="term" value="F:3-deoxy-7-phosphoheptulonate synthase activity"/>
    <property type="evidence" value="ECO:0007669"/>
    <property type="project" value="UniProtKB-EC"/>
</dbReference>
<feature type="compositionally biased region" description="Basic and acidic residues" evidence="12">
    <location>
        <begin position="7"/>
        <end position="18"/>
    </location>
</feature>
<dbReference type="GO" id="GO:0008652">
    <property type="term" value="P:amino acid biosynthetic process"/>
    <property type="evidence" value="ECO:0007669"/>
    <property type="project" value="UniProtKB-KW"/>
</dbReference>
<comment type="similarity">
    <text evidence="3">Belongs to the class-I DAHP synthase family.</text>
</comment>
<dbReference type="EMBL" id="BAFO02000013">
    <property type="protein sequence ID" value="GAD82903.1"/>
    <property type="molecule type" value="Genomic_DNA"/>
</dbReference>
<evidence type="ECO:0000313" key="15">
    <source>
        <dbReference type="Proteomes" id="UP000017048"/>
    </source>
</evidence>
<accession>U5E8U8</accession>
<evidence type="ECO:0000256" key="7">
    <source>
        <dbReference type="ARBA" id="ARBA00023141"/>
    </source>
</evidence>
<comment type="catalytic activity">
    <reaction evidence="11">
        <text>D-erythrose 4-phosphate + phosphoenolpyruvate + H2O = 7-phospho-2-dehydro-3-deoxy-D-arabino-heptonate + phosphate</text>
        <dbReference type="Rhea" id="RHEA:14717"/>
        <dbReference type="ChEBI" id="CHEBI:15377"/>
        <dbReference type="ChEBI" id="CHEBI:16897"/>
        <dbReference type="ChEBI" id="CHEBI:43474"/>
        <dbReference type="ChEBI" id="CHEBI:58394"/>
        <dbReference type="ChEBI" id="CHEBI:58702"/>
        <dbReference type="EC" id="2.5.1.54"/>
    </reaction>
</comment>
<dbReference type="NCBIfam" id="NF009396">
    <property type="entry name" value="PRK12756.1"/>
    <property type="match status" value="1"/>
</dbReference>
<dbReference type="AlphaFoldDB" id="U5E8U8"/>
<gene>
    <name evidence="14" type="primary">aroG</name>
    <name evidence="14" type="ORF">NCAST_13_01780</name>
</gene>
<proteinExistence type="inferred from homology"/>
<evidence type="ECO:0000256" key="8">
    <source>
        <dbReference type="ARBA" id="ARBA00031111"/>
    </source>
</evidence>
<dbReference type="EC" id="2.5.1.54" evidence="4"/>
<reference evidence="14 15" key="1">
    <citation type="journal article" date="2014" name="BMC Genomics">
        <title>Genome based analysis of type-I polyketide synthase and nonribosomal peptide synthetase gene clusters in seven strains of five representative Nocardia species.</title>
        <authorList>
            <person name="Komaki H."/>
            <person name="Ichikawa N."/>
            <person name="Hosoyama A."/>
            <person name="Takahashi-Nakaguchi A."/>
            <person name="Matsuzawa T."/>
            <person name="Suzuki K."/>
            <person name="Fujita N."/>
            <person name="Gonoi T."/>
        </authorList>
    </citation>
    <scope>NUCLEOTIDE SEQUENCE [LARGE SCALE GENOMIC DNA]</scope>
    <source>
        <strain evidence="14 15">NBRC 15531</strain>
    </source>
</reference>
<sequence length="426" mass="44883">MTTAADVDSRHSDLDDQRTLSVSPLRSPAEVRLVHPITDELADTVRAGRKATVDVLNGDDDRLMVIVGPCSVHDPAAALDYARKLADKAAELSDRLHVVMRVYFEKPRTTLGWKGLINDPHLDGSFDVNTGLGIGRKVLVDITALGLPVACEFLDPITPQYIADLVSYGAIGARTAASQVHRQLSSALSMPVGIKNGTDGDVQVAVDGVRAAAASHVFPGTDLDGRSALIRTSGNPDCHVILRGGSNGTNYDAASVAEAKLRLEKSSLAQRVVVDASHGNSNKDHNRQVDVVTDIADRLAAGEQGVVGVMLESFLVAGRQDLTLGKAADLTYGQSITDACIDWTTTAAQLDRLAAAVETRRKASTPSKDAPLPGGVLRLSQNMPFGIRSGAGTGWTTSQCSTIKPSASRQMSTTALLVVAPRGVIA</sequence>
<dbReference type="Pfam" id="PF00793">
    <property type="entry name" value="DAHP_synth_1"/>
    <property type="match status" value="1"/>
</dbReference>
<evidence type="ECO:0000256" key="9">
    <source>
        <dbReference type="ARBA" id="ARBA00031349"/>
    </source>
</evidence>
<evidence type="ECO:0000256" key="10">
    <source>
        <dbReference type="ARBA" id="ARBA00032193"/>
    </source>
</evidence>
<name>U5E8U8_NOCAS</name>
<dbReference type="GO" id="GO:0009073">
    <property type="term" value="P:aromatic amino acid family biosynthetic process"/>
    <property type="evidence" value="ECO:0007669"/>
    <property type="project" value="UniProtKB-KW"/>
</dbReference>
<dbReference type="InterPro" id="IPR006218">
    <property type="entry name" value="DAHP1/KDSA"/>
</dbReference>
<evidence type="ECO:0000256" key="5">
    <source>
        <dbReference type="ARBA" id="ARBA00022605"/>
    </source>
</evidence>
<dbReference type="NCBIfam" id="TIGR00034">
    <property type="entry name" value="aroFGH"/>
    <property type="match status" value="1"/>
</dbReference>
<keyword evidence="5" id="KW-0028">Amino-acid biosynthesis</keyword>
<dbReference type="PANTHER" id="PTHR21225:SF12">
    <property type="entry name" value="PHOSPHO-2-DEHYDRO-3-DEOXYHEPTONATE ALDOLASE, TYROSINE-INHIBITED"/>
    <property type="match status" value="1"/>
</dbReference>
<dbReference type="InterPro" id="IPR006219">
    <property type="entry name" value="DAHP_synth_1"/>
</dbReference>
<evidence type="ECO:0000256" key="1">
    <source>
        <dbReference type="ARBA" id="ARBA00003726"/>
    </source>
</evidence>
<comment type="caution">
    <text evidence="14">The sequence shown here is derived from an EMBL/GenBank/DDBJ whole genome shotgun (WGS) entry which is preliminary data.</text>
</comment>
<protein>
    <recommendedName>
        <fullName evidence="4">3-deoxy-7-phosphoheptulonate synthase</fullName>
        <ecNumber evidence="4">2.5.1.54</ecNumber>
    </recommendedName>
    <alternativeName>
        <fullName evidence="10">3-deoxy-D-arabino-heptulosonate 7-phosphate synthase</fullName>
    </alternativeName>
    <alternativeName>
        <fullName evidence="9">DAHP synthase</fullName>
    </alternativeName>
    <alternativeName>
        <fullName evidence="8">Phospho-2-keto-3-deoxyheptonate aldolase</fullName>
    </alternativeName>
</protein>
<organism evidence="14 15">
    <name type="scientific">Nocardia asteroides NBRC 15531</name>
    <dbReference type="NCBI Taxonomy" id="1110697"/>
    <lineage>
        <taxon>Bacteria</taxon>
        <taxon>Bacillati</taxon>
        <taxon>Actinomycetota</taxon>
        <taxon>Actinomycetes</taxon>
        <taxon>Mycobacteriales</taxon>
        <taxon>Nocardiaceae</taxon>
        <taxon>Nocardia</taxon>
    </lineage>
</organism>
<dbReference type="PANTHER" id="PTHR21225">
    <property type="entry name" value="PHOSPHO-2-DEHYDRO-3-DEOXYHEPTONATE ALDOLASE DAHP SYNTHETASE"/>
    <property type="match status" value="1"/>
</dbReference>
<evidence type="ECO:0000256" key="4">
    <source>
        <dbReference type="ARBA" id="ARBA00012694"/>
    </source>
</evidence>
<evidence type="ECO:0000256" key="2">
    <source>
        <dbReference type="ARBA" id="ARBA00004688"/>
    </source>
</evidence>
<comment type="pathway">
    <text evidence="2">Metabolic intermediate biosynthesis; chorismate biosynthesis; chorismate from D-erythrose 4-phosphate and phosphoenolpyruvate: step 1/7.</text>
</comment>
<feature type="domain" description="DAHP synthetase I/KDSA" evidence="13">
    <location>
        <begin position="53"/>
        <end position="347"/>
    </location>
</feature>
<dbReference type="GO" id="GO:0005737">
    <property type="term" value="C:cytoplasm"/>
    <property type="evidence" value="ECO:0007669"/>
    <property type="project" value="TreeGrafter"/>
</dbReference>
<dbReference type="InterPro" id="IPR013785">
    <property type="entry name" value="Aldolase_TIM"/>
</dbReference>
<dbReference type="GO" id="GO:0009423">
    <property type="term" value="P:chorismate biosynthetic process"/>
    <property type="evidence" value="ECO:0007669"/>
    <property type="project" value="UniProtKB-UniPathway"/>
</dbReference>
<dbReference type="NCBIfam" id="NF009395">
    <property type="entry name" value="PRK12755.1"/>
    <property type="match status" value="1"/>
</dbReference>
<dbReference type="UniPathway" id="UPA00053">
    <property type="reaction ID" value="UER00084"/>
</dbReference>